<dbReference type="NCBIfam" id="NF009466">
    <property type="entry name" value="PRK12826.1-2"/>
    <property type="match status" value="1"/>
</dbReference>
<dbReference type="PANTHER" id="PTHR42760:SF40">
    <property type="entry name" value="3-OXOACYL-[ACYL-CARRIER-PROTEIN] REDUCTASE, CHLOROPLASTIC"/>
    <property type="match status" value="1"/>
</dbReference>
<sequence>MTSSNAQRVLVTAGANGIGHAITEAFVSAGAKVFVCDIDEAALGRLQAHMPGVTTSVCDMGDRAAAARMVDDAAAALGGIDVLVNNAGIAGPAASVADMDPDAWESVLRVNLTGTFVVTQRAIPHLKQSGSGAIVVMSSLAGRFGYPNRSPYAVTKWGLVGFTKTLSRELGEFGIRVNAILPGAVEGPRIQQVLEGRASANGRSVAEEEAAALANQSIKRFVDPADIAALAVFLASNAGRSISGQMIPIDGDSQSAS</sequence>
<evidence type="ECO:0000313" key="3">
    <source>
        <dbReference type="Proteomes" id="UP000054624"/>
    </source>
</evidence>
<dbReference type="EMBL" id="FCOI02000004">
    <property type="protein sequence ID" value="SAK52084.1"/>
    <property type="molecule type" value="Genomic_DNA"/>
</dbReference>
<dbReference type="GO" id="GO:0030497">
    <property type="term" value="P:fatty acid elongation"/>
    <property type="evidence" value="ECO:0007669"/>
    <property type="project" value="TreeGrafter"/>
</dbReference>
<dbReference type="STRING" id="1777137.AWB76_01654"/>
<dbReference type="PROSITE" id="PS00061">
    <property type="entry name" value="ADH_SHORT"/>
    <property type="match status" value="1"/>
</dbReference>
<dbReference type="PRINTS" id="PR00080">
    <property type="entry name" value="SDRFAMILY"/>
</dbReference>
<dbReference type="CDD" id="cd05233">
    <property type="entry name" value="SDR_c"/>
    <property type="match status" value="1"/>
</dbReference>
<dbReference type="GO" id="GO:0016616">
    <property type="term" value="F:oxidoreductase activity, acting on the CH-OH group of donors, NAD or NADP as acceptor"/>
    <property type="evidence" value="ECO:0007669"/>
    <property type="project" value="TreeGrafter"/>
</dbReference>
<dbReference type="PRINTS" id="PR00081">
    <property type="entry name" value="GDHRDH"/>
</dbReference>
<dbReference type="FunFam" id="3.40.50.720:FF:000084">
    <property type="entry name" value="Short-chain dehydrogenase reductase"/>
    <property type="match status" value="1"/>
</dbReference>
<protein>
    <submittedName>
        <fullName evidence="2">3-ketoacyl-ACP reductase</fullName>
    </submittedName>
</protein>
<evidence type="ECO:0000256" key="1">
    <source>
        <dbReference type="ARBA" id="ARBA00006484"/>
    </source>
</evidence>
<dbReference type="InterPro" id="IPR020904">
    <property type="entry name" value="Sc_DH/Rdtase_CS"/>
</dbReference>
<reference evidence="3" key="1">
    <citation type="submission" date="2016-01" db="EMBL/GenBank/DDBJ databases">
        <authorList>
            <person name="Peeters Charlotte."/>
        </authorList>
    </citation>
    <scope>NUCLEOTIDE SEQUENCE [LARGE SCALE GENOMIC DNA]</scope>
</reference>
<dbReference type="AlphaFoldDB" id="A0A158A2N3"/>
<dbReference type="InterPro" id="IPR036291">
    <property type="entry name" value="NAD(P)-bd_dom_sf"/>
</dbReference>
<dbReference type="Gene3D" id="3.40.50.720">
    <property type="entry name" value="NAD(P)-binding Rossmann-like Domain"/>
    <property type="match status" value="1"/>
</dbReference>
<dbReference type="InterPro" id="IPR002347">
    <property type="entry name" value="SDR_fam"/>
</dbReference>
<comment type="similarity">
    <text evidence="1">Belongs to the short-chain dehydrogenases/reductases (SDR) family.</text>
</comment>
<evidence type="ECO:0000313" key="2">
    <source>
        <dbReference type="EMBL" id="SAK52084.1"/>
    </source>
</evidence>
<gene>
    <name evidence="2" type="ORF">AWB76_01654</name>
</gene>
<name>A0A158A2N3_9BURK</name>
<accession>A0A158A2N3</accession>
<proteinExistence type="inferred from homology"/>
<organism evidence="2 3">
    <name type="scientific">Caballeronia temeraria</name>
    <dbReference type="NCBI Taxonomy" id="1777137"/>
    <lineage>
        <taxon>Bacteria</taxon>
        <taxon>Pseudomonadati</taxon>
        <taxon>Pseudomonadota</taxon>
        <taxon>Betaproteobacteria</taxon>
        <taxon>Burkholderiales</taxon>
        <taxon>Burkholderiaceae</taxon>
        <taxon>Caballeronia</taxon>
    </lineage>
</organism>
<dbReference type="Proteomes" id="UP000054624">
    <property type="component" value="Unassembled WGS sequence"/>
</dbReference>
<dbReference type="SUPFAM" id="SSF51735">
    <property type="entry name" value="NAD(P)-binding Rossmann-fold domains"/>
    <property type="match status" value="1"/>
</dbReference>
<dbReference type="RefSeq" id="WP_061159607.1">
    <property type="nucleotide sequence ID" value="NZ_FCOI02000004.1"/>
</dbReference>
<dbReference type="Pfam" id="PF13561">
    <property type="entry name" value="adh_short_C2"/>
    <property type="match status" value="1"/>
</dbReference>
<dbReference type="PANTHER" id="PTHR42760">
    <property type="entry name" value="SHORT-CHAIN DEHYDROGENASES/REDUCTASES FAMILY MEMBER"/>
    <property type="match status" value="1"/>
</dbReference>
<keyword evidence="3" id="KW-1185">Reference proteome</keyword>
<dbReference type="OrthoDB" id="9806974at2"/>